<reference evidence="2 3" key="1">
    <citation type="submission" date="2018-03" db="EMBL/GenBank/DDBJ databases">
        <title>Genomic Encyclopedia of Archaeal and Bacterial Type Strains, Phase II (KMG-II): from individual species to whole genera.</title>
        <authorList>
            <person name="Goeker M."/>
        </authorList>
    </citation>
    <scope>NUCLEOTIDE SEQUENCE [LARGE SCALE GENOMIC DNA]</scope>
    <source>
        <strain evidence="2 3">DSM 29057</strain>
    </source>
</reference>
<dbReference type="Proteomes" id="UP000241964">
    <property type="component" value="Unassembled WGS sequence"/>
</dbReference>
<keyword evidence="1" id="KW-0732">Signal</keyword>
<gene>
    <name evidence="2" type="ORF">CLV60_11335</name>
</gene>
<name>A0A2P8FSA4_9BACT</name>
<comment type="caution">
    <text evidence="2">The sequence shown here is derived from an EMBL/GenBank/DDBJ whole genome shotgun (WGS) entry which is preliminary data.</text>
</comment>
<protein>
    <recommendedName>
        <fullName evidence="4">Heavy-metal resistance protein</fullName>
    </recommendedName>
</protein>
<sequence>MKKILFAAVVLALGFTNASAQYGPRYDRDGYRDGYSRERMSDINRLQREARQNIANGVQWGTLTSREANMLMNRYENIEDKERHFARHGRLSNREERILRNDLHELMSDTRRLSRDRDRWSRDGRHRDRY</sequence>
<proteinExistence type="predicted"/>
<feature type="signal peptide" evidence="1">
    <location>
        <begin position="1"/>
        <end position="20"/>
    </location>
</feature>
<feature type="chain" id="PRO_5015151798" description="Heavy-metal resistance protein" evidence="1">
    <location>
        <begin position="21"/>
        <end position="130"/>
    </location>
</feature>
<accession>A0A2P8FSA4</accession>
<evidence type="ECO:0000313" key="3">
    <source>
        <dbReference type="Proteomes" id="UP000241964"/>
    </source>
</evidence>
<dbReference type="AlphaFoldDB" id="A0A2P8FSA4"/>
<dbReference type="RefSeq" id="WP_106597959.1">
    <property type="nucleotide sequence ID" value="NZ_PYAS01000013.1"/>
</dbReference>
<dbReference type="EMBL" id="PYAS01000013">
    <property type="protein sequence ID" value="PSL24611.1"/>
    <property type="molecule type" value="Genomic_DNA"/>
</dbReference>
<evidence type="ECO:0008006" key="4">
    <source>
        <dbReference type="Google" id="ProtNLM"/>
    </source>
</evidence>
<evidence type="ECO:0000256" key="1">
    <source>
        <dbReference type="SAM" id="SignalP"/>
    </source>
</evidence>
<dbReference type="OrthoDB" id="962156at2"/>
<keyword evidence="3" id="KW-1185">Reference proteome</keyword>
<evidence type="ECO:0000313" key="2">
    <source>
        <dbReference type="EMBL" id="PSL24611.1"/>
    </source>
</evidence>
<organism evidence="2 3">
    <name type="scientific">Dyadobacter jiangsuensis</name>
    <dbReference type="NCBI Taxonomy" id="1591085"/>
    <lineage>
        <taxon>Bacteria</taxon>
        <taxon>Pseudomonadati</taxon>
        <taxon>Bacteroidota</taxon>
        <taxon>Cytophagia</taxon>
        <taxon>Cytophagales</taxon>
        <taxon>Spirosomataceae</taxon>
        <taxon>Dyadobacter</taxon>
    </lineage>
</organism>